<feature type="transmembrane region" description="Helical" evidence="10">
    <location>
        <begin position="467"/>
        <end position="487"/>
    </location>
</feature>
<evidence type="ECO:0000256" key="7">
    <source>
        <dbReference type="ARBA" id="ARBA00023136"/>
    </source>
</evidence>
<gene>
    <name evidence="12" type="primary">LOC106740661</name>
</gene>
<evidence type="ECO:0000256" key="6">
    <source>
        <dbReference type="ARBA" id="ARBA00022989"/>
    </source>
</evidence>
<keyword evidence="9" id="KW-0807">Transducer</keyword>
<dbReference type="Pfam" id="PF02949">
    <property type="entry name" value="7tm_6"/>
    <property type="match status" value="2"/>
</dbReference>
<evidence type="ECO:0000256" key="4">
    <source>
        <dbReference type="ARBA" id="ARBA00022692"/>
    </source>
</evidence>
<feature type="transmembrane region" description="Helical" evidence="10">
    <location>
        <begin position="695"/>
        <end position="714"/>
    </location>
</feature>
<evidence type="ECO:0000313" key="11">
    <source>
        <dbReference type="Proteomes" id="UP000515204"/>
    </source>
</evidence>
<evidence type="ECO:0000256" key="9">
    <source>
        <dbReference type="ARBA" id="ARBA00023224"/>
    </source>
</evidence>
<sequence>MMGKSKPTHGDPQLLDFHYAAQVSLCLLKPIGVWPLRQEDTALGTVVRASSIFLATFLQLFMIIPWIVYICTAQCDFYEILRTACPLIFSVTVFLRYLLLLFHQDEIKFCIERVAEDWRNVTLAEDREIMLAYAKSGRWFGMISVSFMFGSGLLYCIVPLVAPPIVSVDNVTIRPFPNPCELLILDAQVNSILTAKFVTHVCGQCEILTYFFDELVDGGDRNQGTIDQRIATAVIYHLRILRFVADVDKVMNEICLAEFLNASSNICLLGYYVIMDWKNQESMLQISTYFLAFISITFNIYIFCHIGEMLVEQCQKVGTKCYAIEWYRLPHNKARSLLFSILMSNYPIELTAGKMLTMTMSSFSNNNKDILPWLSIVEKSHDRARITRMIVRNVYYQKDVRYVLEQTHIVLRVLGIWPLTDRRPTTIEKLSSIFRVIICYFFLNCDLLPGVLYYIFSDDDTIVKVKVMPPILYSIMAITKYSNFLIFGREIRRCLRYVKEDWKTMLIGDARDMMMANASTTRRLFTICCAFMYCGGVSYNTIVPLSRGKIVTDQNVTIRALSSPGYYVFFDPQSSPGYELVFLSQCLCGLVMYTITVTTCGLAAFFVLHACVQMEILMRLMKDLIDESESRQKDVVPKLITIIEHQIRVRNFLNLVETTLRYANLVEIVGCTTIICLVGYCMIGEWEDKNLTALITYVTVLVSVFINIFTLCYIGEYVRTQAEEVYLSFCTLEWYRLPTNVARDMILVIMASSVPPKVTAGSIIDLSLRTFGDVIKSSVVYLNILRQVTE</sequence>
<dbReference type="GO" id="GO:0005549">
    <property type="term" value="F:odorant binding"/>
    <property type="evidence" value="ECO:0007669"/>
    <property type="project" value="InterPro"/>
</dbReference>
<feature type="transmembrane region" description="Helical" evidence="10">
    <location>
        <begin position="46"/>
        <end position="68"/>
    </location>
</feature>
<dbReference type="GO" id="GO:0004984">
    <property type="term" value="F:olfactory receptor activity"/>
    <property type="evidence" value="ECO:0007669"/>
    <property type="project" value="InterPro"/>
</dbReference>
<keyword evidence="6 10" id="KW-1133">Transmembrane helix</keyword>
<feature type="transmembrane region" description="Helical" evidence="10">
    <location>
        <begin position="80"/>
        <end position="99"/>
    </location>
</feature>
<dbReference type="PANTHER" id="PTHR21137:SF35">
    <property type="entry name" value="ODORANT RECEPTOR 19A-RELATED"/>
    <property type="match status" value="1"/>
</dbReference>
<dbReference type="KEGG" id="dqu:106740661"/>
<feature type="transmembrane region" description="Helical" evidence="10">
    <location>
        <begin position="590"/>
        <end position="612"/>
    </location>
</feature>
<evidence type="ECO:0000256" key="8">
    <source>
        <dbReference type="ARBA" id="ARBA00023170"/>
    </source>
</evidence>
<keyword evidence="8" id="KW-0675">Receptor</keyword>
<feature type="transmembrane region" description="Helical" evidence="10">
    <location>
        <begin position="524"/>
        <end position="542"/>
    </location>
</feature>
<keyword evidence="4 10" id="KW-0812">Transmembrane</keyword>
<keyword evidence="5" id="KW-0552">Olfaction</keyword>
<accession>A0A6P3WMS3</accession>
<dbReference type="GeneID" id="106740661"/>
<feature type="transmembrane region" description="Helical" evidence="10">
    <location>
        <begin position="662"/>
        <end position="683"/>
    </location>
</feature>
<feature type="transmembrane region" description="Helical" evidence="10">
    <location>
        <begin position="286"/>
        <end position="306"/>
    </location>
</feature>
<keyword evidence="7 10" id="KW-0472">Membrane</keyword>
<keyword evidence="11" id="KW-1185">Reference proteome</keyword>
<comment type="subcellular location">
    <subcellularLocation>
        <location evidence="1">Cell membrane</location>
        <topology evidence="1">Multi-pass membrane protein</topology>
    </subcellularLocation>
</comment>
<dbReference type="GO" id="GO:0005886">
    <property type="term" value="C:plasma membrane"/>
    <property type="evidence" value="ECO:0007669"/>
    <property type="project" value="UniProtKB-SubCell"/>
</dbReference>
<dbReference type="AlphaFoldDB" id="A0A6P3WMS3"/>
<reference evidence="12" key="1">
    <citation type="submission" date="2025-08" db="UniProtKB">
        <authorList>
            <consortium name="RefSeq"/>
        </authorList>
    </citation>
    <scope>IDENTIFICATION</scope>
</reference>
<evidence type="ECO:0000256" key="10">
    <source>
        <dbReference type="SAM" id="Phobius"/>
    </source>
</evidence>
<dbReference type="RefSeq" id="XP_014467410.1">
    <property type="nucleotide sequence ID" value="XM_014611924.1"/>
</dbReference>
<evidence type="ECO:0000256" key="5">
    <source>
        <dbReference type="ARBA" id="ARBA00022725"/>
    </source>
</evidence>
<evidence type="ECO:0000256" key="2">
    <source>
        <dbReference type="ARBA" id="ARBA00022475"/>
    </source>
</evidence>
<protein>
    <submittedName>
        <fullName evidence="12">Uncharacterized protein LOC106740661</fullName>
    </submittedName>
</protein>
<feature type="transmembrane region" description="Helical" evidence="10">
    <location>
        <begin position="139"/>
        <end position="162"/>
    </location>
</feature>
<proteinExistence type="predicted"/>
<dbReference type="PANTHER" id="PTHR21137">
    <property type="entry name" value="ODORANT RECEPTOR"/>
    <property type="match status" value="1"/>
</dbReference>
<dbReference type="Proteomes" id="UP000515204">
    <property type="component" value="Unplaced"/>
</dbReference>
<name>A0A6P3WMS3_DINQU</name>
<keyword evidence="2" id="KW-1003">Cell membrane</keyword>
<dbReference type="OrthoDB" id="8185860at2759"/>
<evidence type="ECO:0000313" key="12">
    <source>
        <dbReference type="RefSeq" id="XP_014467410.1"/>
    </source>
</evidence>
<organism evidence="11 12">
    <name type="scientific">Dinoponera quadriceps</name>
    <name type="common">South American ant</name>
    <dbReference type="NCBI Taxonomy" id="609295"/>
    <lineage>
        <taxon>Eukaryota</taxon>
        <taxon>Metazoa</taxon>
        <taxon>Ecdysozoa</taxon>
        <taxon>Arthropoda</taxon>
        <taxon>Hexapoda</taxon>
        <taxon>Insecta</taxon>
        <taxon>Pterygota</taxon>
        <taxon>Neoptera</taxon>
        <taxon>Endopterygota</taxon>
        <taxon>Hymenoptera</taxon>
        <taxon>Apocrita</taxon>
        <taxon>Aculeata</taxon>
        <taxon>Formicoidea</taxon>
        <taxon>Formicidae</taxon>
        <taxon>Ponerinae</taxon>
        <taxon>Ponerini</taxon>
        <taxon>Dinoponera</taxon>
    </lineage>
</organism>
<feature type="transmembrane region" description="Helical" evidence="10">
    <location>
        <begin position="432"/>
        <end position="455"/>
    </location>
</feature>
<dbReference type="InterPro" id="IPR004117">
    <property type="entry name" value="7tm6_olfct_rcpt"/>
</dbReference>
<evidence type="ECO:0000256" key="3">
    <source>
        <dbReference type="ARBA" id="ARBA00022606"/>
    </source>
</evidence>
<dbReference type="GO" id="GO:0007165">
    <property type="term" value="P:signal transduction"/>
    <property type="evidence" value="ECO:0007669"/>
    <property type="project" value="UniProtKB-KW"/>
</dbReference>
<evidence type="ECO:0000256" key="1">
    <source>
        <dbReference type="ARBA" id="ARBA00004651"/>
    </source>
</evidence>
<keyword evidence="3" id="KW-0716">Sensory transduction</keyword>